<dbReference type="PANTHER" id="PTHR10039:SF14">
    <property type="entry name" value="NACHT DOMAIN-CONTAINING PROTEIN"/>
    <property type="match status" value="1"/>
</dbReference>
<evidence type="ECO:0000313" key="3">
    <source>
        <dbReference type="EMBL" id="KAJ3569474.1"/>
    </source>
</evidence>
<dbReference type="InterPro" id="IPR007111">
    <property type="entry name" value="NACHT_NTPase"/>
</dbReference>
<comment type="caution">
    <text evidence="3">The sequence shown here is derived from an EMBL/GenBank/DDBJ whole genome shotgun (WGS) entry which is preliminary data.</text>
</comment>
<dbReference type="EMBL" id="JANIEX010000286">
    <property type="protein sequence ID" value="KAJ3569474.1"/>
    <property type="molecule type" value="Genomic_DNA"/>
</dbReference>
<evidence type="ECO:0000256" key="1">
    <source>
        <dbReference type="ARBA" id="ARBA00022737"/>
    </source>
</evidence>
<name>A0AAD5VWB9_9AGAR</name>
<keyword evidence="4" id="KW-1185">Reference proteome</keyword>
<dbReference type="Pfam" id="PF24883">
    <property type="entry name" value="NPHP3_N"/>
    <property type="match status" value="2"/>
</dbReference>
<feature type="domain" description="NACHT" evidence="2">
    <location>
        <begin position="858"/>
        <end position="1011"/>
    </location>
</feature>
<dbReference type="InterPro" id="IPR056884">
    <property type="entry name" value="NPHP3-like_N"/>
</dbReference>
<evidence type="ECO:0000313" key="4">
    <source>
        <dbReference type="Proteomes" id="UP001213000"/>
    </source>
</evidence>
<dbReference type="Proteomes" id="UP001213000">
    <property type="component" value="Unassembled WGS sequence"/>
</dbReference>
<accession>A0AAD5VWB9</accession>
<organism evidence="3 4">
    <name type="scientific">Leucocoprinus birnbaumii</name>
    <dbReference type="NCBI Taxonomy" id="56174"/>
    <lineage>
        <taxon>Eukaryota</taxon>
        <taxon>Fungi</taxon>
        <taxon>Dikarya</taxon>
        <taxon>Basidiomycota</taxon>
        <taxon>Agaricomycotina</taxon>
        <taxon>Agaricomycetes</taxon>
        <taxon>Agaricomycetidae</taxon>
        <taxon>Agaricales</taxon>
        <taxon>Agaricineae</taxon>
        <taxon>Agaricaceae</taxon>
        <taxon>Leucocoprinus</taxon>
    </lineage>
</organism>
<keyword evidence="1" id="KW-0677">Repeat</keyword>
<sequence length="1462" mass="166416">MLMDSFIDPPLQLVPDSVRCPDPSELQYFSAGDENTRHNVHYRSYAPFAHARDFVIQSATMIERAEYSYSTGRSIMDILHPYTNPDAAMDSSARDPPPKCHPGTRVHILEQLDEWLVNPSREHKMLWLYGPAGSGKSAVAQTFVELCAERDRLGATFFFSRPNHRDKPETVIPSLAYQLAFYCSEYKSIIAQTIMDDPHLLRKAMHVQFKRLIVEPFSRLQAERHASVRRPFLVVLDGLDECAGVRSQCELIKMISELVRLKRAFPIIWLLCSRPESHLKHAFSRVPECGRLVLLLDQGSREDVEHFLHDSFAAIRDENPDIVPPTWPAEDQMSTILSSRLRTFLLLLPLPSDTLKAHLPKSVGVHSPLAALDVFYTQTIAEVPNEVFPTTRRILMHLAFKLSYLAQYAQLSALAVCNLLQLDKSTFYDALRCLHSVIEVPSAQDAAQKQLRFFHASFHDFLLDSNRSGKFSLNPEETFATEMGTHLMWHQSDISVRYHAAGQYNRDSLRQRQRLGVLGALPILTWGPEPYIFEDITSYTAQTWFALGRWSQRAGKCDTVFNLLKNFDFRRSSRYGISNLVSWILTHYPSSGIVRTEPLDDYDLQLLNFLPIFSQVVDHEPIRPYTPSSVTKRRLGREYFLIGFKEKACLGLGAIYLNDEGIMKEELDILSTDYPPEEHLSVYWKFVERTLGLSVLQSTQAHRWTIKALDIVLRVNGPFGPGALCFLERVSVPSTTSMSFDSFIDRPFNRLHVSQSHSSTEYYSAGNQNAERKAQYKSYEPFKNAHEFVIQNATLIERAEYSYSTGRPALEILYPHTNPDAAMDSSARDPPPKCHPGTRVDTLEWLDNWLESPLRDHRMVWLYGPPGTGKSAIAQTFAETCAEKGRLGGAFFFSRPNHRDKPETVIPSLAYQLAFHCPAFKSAIAQTLIDDLQLFRKAMHVQFRRLIVEPLSRLQADGHESVHQPFLVVLDGLDECADTRAQCEIIKMISELVRLKRGFPVLWLLCSRPEAHLKHAFARTPECGRLELLLDEGSQKDVERYLRDSLATIKDENPDIVPFAWPSEDQVKIILHVASGLFVLASVAVRYIDDPAAMIANPVERLNTLVAYLKHTESIGITSPLGALDLIYLQILRDVPSEIFPSTRRILMHAAFRFSSDINTSGGPPLSTQATCNMLQFDQSIFYGALRRLHSVMEVPPPEEAAKRRLKFYHASFHDFLLDPSRSGSFALLPKDVFAAEIKTLIMWHQSDHSTHHHDVHLQQRPDSADLIQHQLGTSPPLTWSHPEDRKQLSEEISHFVYYRVWFSFGSGFALSKLPPSGDVLALIEECDFRRVANYGICELAEWIGLHYPSSNLVRTDASSDVDLQLLDYLKILNAIPGHEAVQAAKLPLIGWELNPDRSFHRDYFLIGRSQKACLVVRTTYENSDGWILDGDLFSANHPPNEEFWVSRRRFLESILDEKQVV</sequence>
<gene>
    <name evidence="3" type="ORF">NP233_g5025</name>
</gene>
<dbReference type="SUPFAM" id="SSF52540">
    <property type="entry name" value="P-loop containing nucleoside triphosphate hydrolases"/>
    <property type="match status" value="2"/>
</dbReference>
<proteinExistence type="predicted"/>
<dbReference type="PROSITE" id="PS50837">
    <property type="entry name" value="NACHT"/>
    <property type="match status" value="1"/>
</dbReference>
<dbReference type="Gene3D" id="3.40.50.300">
    <property type="entry name" value="P-loop containing nucleotide triphosphate hydrolases"/>
    <property type="match status" value="2"/>
</dbReference>
<dbReference type="PANTHER" id="PTHR10039">
    <property type="entry name" value="AMELOGENIN"/>
    <property type="match status" value="1"/>
</dbReference>
<evidence type="ECO:0000259" key="2">
    <source>
        <dbReference type="PROSITE" id="PS50837"/>
    </source>
</evidence>
<reference evidence="3" key="1">
    <citation type="submission" date="2022-07" db="EMBL/GenBank/DDBJ databases">
        <title>Genome Sequence of Leucocoprinus birnbaumii.</title>
        <authorList>
            <person name="Buettner E."/>
        </authorList>
    </citation>
    <scope>NUCLEOTIDE SEQUENCE</scope>
    <source>
        <strain evidence="3">VT141</strain>
    </source>
</reference>
<dbReference type="InterPro" id="IPR027417">
    <property type="entry name" value="P-loop_NTPase"/>
</dbReference>
<protein>
    <recommendedName>
        <fullName evidence="2">NACHT domain-containing protein</fullName>
    </recommendedName>
</protein>